<dbReference type="PANTHER" id="PTHR10971">
    <property type="entry name" value="MRNA EXPORT FACTOR AND BUB3"/>
    <property type="match status" value="1"/>
</dbReference>
<dbReference type="AlphaFoldDB" id="C4V8A4"/>
<dbReference type="HOGENOM" id="CLU_924676_0_0_1"/>
<dbReference type="InterPro" id="IPR015943">
    <property type="entry name" value="WD40/YVTN_repeat-like_dom_sf"/>
</dbReference>
<keyword evidence="2" id="KW-0677">Repeat</keyword>
<dbReference type="SUPFAM" id="SSF50978">
    <property type="entry name" value="WD40 repeat-like"/>
    <property type="match status" value="1"/>
</dbReference>
<dbReference type="Gene3D" id="2.130.10.10">
    <property type="entry name" value="YVTN repeat-like/Quinoprotein amine dehydrogenase"/>
    <property type="match status" value="1"/>
</dbReference>
<dbReference type="EMBL" id="ACOL01000046">
    <property type="protein sequence ID" value="EEQ82539.1"/>
    <property type="molecule type" value="Genomic_DNA"/>
</dbReference>
<dbReference type="InterPro" id="IPR036322">
    <property type="entry name" value="WD40_repeat_dom_sf"/>
</dbReference>
<accession>C4V8A4</accession>
<proteinExistence type="predicted"/>
<evidence type="ECO:0000313" key="3">
    <source>
        <dbReference type="EMBL" id="EEQ82539.1"/>
    </source>
</evidence>
<evidence type="ECO:0000313" key="4">
    <source>
        <dbReference type="Proteomes" id="UP000009082"/>
    </source>
</evidence>
<organism evidence="4">
    <name type="scientific">Vairimorpha ceranae (strain BRL01)</name>
    <name type="common">Microsporidian parasite</name>
    <name type="synonym">Nosema ceranae</name>
    <dbReference type="NCBI Taxonomy" id="578460"/>
    <lineage>
        <taxon>Eukaryota</taxon>
        <taxon>Fungi</taxon>
        <taxon>Fungi incertae sedis</taxon>
        <taxon>Microsporidia</taxon>
        <taxon>Nosematidae</taxon>
        <taxon>Vairimorpha</taxon>
    </lineage>
</organism>
<gene>
    <name evidence="3" type="ORF">NCER_100715</name>
</gene>
<reference evidence="4" key="1">
    <citation type="journal article" date="2009" name="PLoS Pathog.">
        <title>Genomic analyses of the microsporidian Nosema ceranae, an emergent pathogen of honey bees.</title>
        <authorList>
            <person name="Cornman R.S."/>
            <person name="Chen Y.P."/>
            <person name="Schatz M.C."/>
            <person name="Street C."/>
            <person name="Zhao Y."/>
            <person name="Desany B."/>
            <person name="Egholm M."/>
            <person name="Hutchison S."/>
            <person name="Pettis J.S."/>
            <person name="Lipkin W.I."/>
            <person name="Evans J.D."/>
        </authorList>
    </citation>
    <scope>NUCLEOTIDE SEQUENCE [LARGE SCALE GENOMIC DNA]</scope>
    <source>
        <strain evidence="4">BRL01</strain>
    </source>
</reference>
<dbReference type="InParanoid" id="C4V8A4"/>
<name>C4V8A4_VAIC1</name>
<evidence type="ECO:0000256" key="2">
    <source>
        <dbReference type="ARBA" id="ARBA00022737"/>
    </source>
</evidence>
<dbReference type="KEGG" id="nce:NCER_100715"/>
<dbReference type="Proteomes" id="UP000009082">
    <property type="component" value="Unassembled WGS sequence"/>
</dbReference>
<dbReference type="OMA" id="RINYPVN"/>
<evidence type="ECO:0000256" key="1">
    <source>
        <dbReference type="ARBA" id="ARBA00022574"/>
    </source>
</evidence>
<dbReference type="STRING" id="578460.C4V8A4"/>
<dbReference type="OrthoDB" id="10262475at2759"/>
<protein>
    <submittedName>
        <fullName evidence="3">Uncharacterized protein</fullName>
    </submittedName>
</protein>
<keyword evidence="1" id="KW-0853">WD repeat</keyword>
<dbReference type="VEuPathDB" id="MicrosporidiaDB:NCER_100715"/>
<sequence>MQGFINSIFFVCIPCMTCIKFRDTPTDTITDILVNDGKIYVSSWDGFVYVYDFYTQILLYKIKNFSPILKMLWKNNLVCGDTEGFLNFENSNTKSFDKINFNFRGISTIETYKDAFLLCGFQKRVCIFDRSGQCTFFNVENKVYNSILSDNDLILNFGFKIGFYDLRTLKIYKEVVNKKIIRSLYKNADKLYIGDIEGKLKILNIFTNDEIIVNAHCEILNNTKKCYPVNSIIYNNYLYTGGSDGIVSRWKEEDKLKSKMFFKNNRGVLKITSYNDKLIIGCGYNYERGRANTDENFIFML</sequence>